<evidence type="ECO:0000256" key="4">
    <source>
        <dbReference type="ARBA" id="ARBA00022473"/>
    </source>
</evidence>
<dbReference type="InterPro" id="IPR016177">
    <property type="entry name" value="DNA-bd_dom_sf"/>
</dbReference>
<dbReference type="InterPro" id="IPR046341">
    <property type="entry name" value="SET_dom_sf"/>
</dbReference>
<dbReference type="InterPro" id="IPR007728">
    <property type="entry name" value="Pre-SET_dom"/>
</dbReference>
<comment type="catalytic activity">
    <reaction evidence="18">
        <text>N(6),N(6)-dimethyl-L-lysyl(9)-[histone H3] + S-adenosyl-L-methionine = N(6),N(6),N(6)-trimethyl-L-lysyl(9)-[histone H3] + S-adenosyl-L-homocysteine + H(+)</text>
        <dbReference type="Rhea" id="RHEA:60288"/>
        <dbReference type="Rhea" id="RHEA-COMP:15538"/>
        <dbReference type="Rhea" id="RHEA-COMP:15541"/>
        <dbReference type="ChEBI" id="CHEBI:15378"/>
        <dbReference type="ChEBI" id="CHEBI:57856"/>
        <dbReference type="ChEBI" id="CHEBI:59789"/>
        <dbReference type="ChEBI" id="CHEBI:61961"/>
        <dbReference type="ChEBI" id="CHEBI:61976"/>
        <dbReference type="EC" id="2.1.1.366"/>
    </reaction>
</comment>
<evidence type="ECO:0000256" key="18">
    <source>
        <dbReference type="ARBA" id="ARBA00049087"/>
    </source>
</evidence>
<evidence type="ECO:0000256" key="17">
    <source>
        <dbReference type="ARBA" id="ARBA00042995"/>
    </source>
</evidence>
<keyword evidence="9" id="KW-0479">Metal-binding</keyword>
<evidence type="ECO:0000256" key="11">
    <source>
        <dbReference type="ARBA" id="ARBA00022833"/>
    </source>
</evidence>
<dbReference type="PANTHER" id="PTHR46024">
    <property type="entry name" value="HISTONE-LYSINE N-METHYLTRANSFERASE EGGLESS"/>
    <property type="match status" value="1"/>
</dbReference>
<sequence length="559" mass="62750">MPARQNEGTFSIHFAGRRLAFEEETEYRAKVFWAKKNVDQVFGVMFKRLDHLREVLRTNTATDKGVLQLRDLENMQDSGPPGPEFDTCDLECSIRLPCMFLECGRKPENPEKTHAGTGKTCKLHTGRSNLTCLPSLQGTHNSTLLYWAQNPLKVPLLCGFKRMVEDESHWGVIYKAPCGHSLRNYEDVMRFLLATESYDVLQLDYFSFNNVVQLDPHSVRVSQPPEIDLSRGSEPTPVELCVGPGDSRPSEFRYRKERWPHGCFLTRGPVFDACCECTDGCLDAQRCACIAKTGAGNHYNYQRLSHSVTLYECGPWCSCDRALCQNRLIQRGIRVRLQVFWTERCGWGVRSRDDLDAGTFVCIYAGVILQKVQRPVEPPPPKVTRVDLPSDDEVEVVTEWLAPSVLEGSNLLENPDPPTSPPLHVPVIQRPTDANANPNKDKVKKVLASPNNADGKGNKKNLKMVVNSEDMYLLDARKEGNVSRFLNHSCQPNLFIQNVFTDSHDPDFPIIAFFTNSVVKAGTELTWNYSSDAHTVSLAQQQEVPCVLCGDDSVRGGVG</sequence>
<evidence type="ECO:0000256" key="14">
    <source>
        <dbReference type="ARBA" id="ARBA00023306"/>
    </source>
</evidence>
<dbReference type="PANTHER" id="PTHR46024:SF3">
    <property type="entry name" value="HISTONE-LYSINE N-METHYLTRANSFERASE SETDB2"/>
    <property type="match status" value="1"/>
</dbReference>
<feature type="domain" description="SET" evidence="19">
    <location>
        <begin position="335"/>
        <end position="530"/>
    </location>
</feature>
<dbReference type="SUPFAM" id="SSF82199">
    <property type="entry name" value="SET domain"/>
    <property type="match status" value="1"/>
</dbReference>
<dbReference type="Pfam" id="PF01429">
    <property type="entry name" value="MBD"/>
    <property type="match status" value="1"/>
</dbReference>
<keyword evidence="4" id="KW-0217">Developmental protein</keyword>
<dbReference type="GO" id="GO:0051301">
    <property type="term" value="P:cell division"/>
    <property type="evidence" value="ECO:0007669"/>
    <property type="project" value="UniProtKB-KW"/>
</dbReference>
<dbReference type="InterPro" id="IPR001214">
    <property type="entry name" value="SET_dom"/>
</dbReference>
<dbReference type="GO" id="GO:0032259">
    <property type="term" value="P:methylation"/>
    <property type="evidence" value="ECO:0007669"/>
    <property type="project" value="UniProtKB-KW"/>
</dbReference>
<evidence type="ECO:0000256" key="5">
    <source>
        <dbReference type="ARBA" id="ARBA00022603"/>
    </source>
</evidence>
<evidence type="ECO:0000256" key="13">
    <source>
        <dbReference type="ARBA" id="ARBA00023242"/>
    </source>
</evidence>
<dbReference type="EC" id="2.1.1.366" evidence="15"/>
<protein>
    <recommendedName>
        <fullName evidence="16">Histone-lysine N-methyltransferase SETDB2</fullName>
        <ecNumber evidence="15">2.1.1.366</ecNumber>
    </recommendedName>
    <alternativeName>
        <fullName evidence="17">SET domain bifurcated 2</fullName>
    </alternativeName>
</protein>
<proteinExistence type="predicted"/>
<dbReference type="PROSITE" id="PS50867">
    <property type="entry name" value="PRE_SET"/>
    <property type="match status" value="1"/>
</dbReference>
<keyword evidence="12" id="KW-0156">Chromatin regulator</keyword>
<dbReference type="Pfam" id="PF00856">
    <property type="entry name" value="SET"/>
    <property type="match status" value="1"/>
</dbReference>
<dbReference type="SMART" id="SM00317">
    <property type="entry name" value="SET"/>
    <property type="match status" value="1"/>
</dbReference>
<evidence type="ECO:0000256" key="15">
    <source>
        <dbReference type="ARBA" id="ARBA00039052"/>
    </source>
</evidence>
<dbReference type="SMART" id="SM00468">
    <property type="entry name" value="PreSET"/>
    <property type="match status" value="1"/>
</dbReference>
<keyword evidence="8" id="KW-0949">S-adenosyl-L-methionine</keyword>
<evidence type="ECO:0000259" key="19">
    <source>
        <dbReference type="PROSITE" id="PS50280"/>
    </source>
</evidence>
<evidence type="ECO:0000259" key="20">
    <source>
        <dbReference type="PROSITE" id="PS50867"/>
    </source>
</evidence>
<evidence type="ECO:0000256" key="16">
    <source>
        <dbReference type="ARBA" id="ARBA00040299"/>
    </source>
</evidence>
<keyword evidence="3" id="KW-0158">Chromosome</keyword>
<keyword evidence="10" id="KW-0498">Mitosis</keyword>
<dbReference type="GO" id="GO:0140947">
    <property type="term" value="F:histone H3K9me2 methyltransferase activity"/>
    <property type="evidence" value="ECO:0007669"/>
    <property type="project" value="UniProtKB-EC"/>
</dbReference>
<keyword evidence="7" id="KW-0808">Transferase</keyword>
<keyword evidence="6" id="KW-0132">Cell division</keyword>
<organism evidence="21 22">
    <name type="scientific">Hippocampus comes</name>
    <name type="common">Tiger tail seahorse</name>
    <dbReference type="NCBI Taxonomy" id="109280"/>
    <lineage>
        <taxon>Eukaryota</taxon>
        <taxon>Metazoa</taxon>
        <taxon>Chordata</taxon>
        <taxon>Craniata</taxon>
        <taxon>Vertebrata</taxon>
        <taxon>Euteleostomi</taxon>
        <taxon>Actinopterygii</taxon>
        <taxon>Neopterygii</taxon>
        <taxon>Teleostei</taxon>
        <taxon>Neoteleostei</taxon>
        <taxon>Acanthomorphata</taxon>
        <taxon>Syngnathiaria</taxon>
        <taxon>Syngnathiformes</taxon>
        <taxon>Syngnathoidei</taxon>
        <taxon>Syngnathidae</taxon>
        <taxon>Hippocampus</taxon>
    </lineage>
</organism>
<comment type="subcellular location">
    <subcellularLocation>
        <location evidence="2">Chromosome</location>
    </subcellularLocation>
    <subcellularLocation>
        <location evidence="1">Nucleus</location>
    </subcellularLocation>
</comment>
<dbReference type="InterPro" id="IPR001739">
    <property type="entry name" value="Methyl_CpG_DNA-bd"/>
</dbReference>
<evidence type="ECO:0000256" key="6">
    <source>
        <dbReference type="ARBA" id="ARBA00022618"/>
    </source>
</evidence>
<dbReference type="SMART" id="SM00391">
    <property type="entry name" value="MBD"/>
    <property type="match status" value="1"/>
</dbReference>
<dbReference type="InterPro" id="IPR051516">
    <property type="entry name" value="SETDB_methyltransferase"/>
</dbReference>
<dbReference type="GO" id="GO:0010629">
    <property type="term" value="P:negative regulation of gene expression"/>
    <property type="evidence" value="ECO:0007669"/>
    <property type="project" value="TreeGrafter"/>
</dbReference>
<reference evidence="21" key="2">
    <citation type="submission" date="2025-09" db="UniProtKB">
        <authorList>
            <consortium name="Ensembl"/>
        </authorList>
    </citation>
    <scope>IDENTIFICATION</scope>
</reference>
<keyword evidence="13" id="KW-0539">Nucleus</keyword>
<evidence type="ECO:0000256" key="12">
    <source>
        <dbReference type="ARBA" id="ARBA00022853"/>
    </source>
</evidence>
<dbReference type="GeneTree" id="ENSGT00940000158209"/>
<dbReference type="GO" id="GO:0070828">
    <property type="term" value="P:heterochromatin organization"/>
    <property type="evidence" value="ECO:0007669"/>
    <property type="project" value="TreeGrafter"/>
</dbReference>
<evidence type="ECO:0000256" key="9">
    <source>
        <dbReference type="ARBA" id="ARBA00022723"/>
    </source>
</evidence>
<feature type="domain" description="Pre-SET" evidence="20">
    <location>
        <begin position="273"/>
        <end position="332"/>
    </location>
</feature>
<dbReference type="PROSITE" id="PS50280">
    <property type="entry name" value="SET"/>
    <property type="match status" value="1"/>
</dbReference>
<evidence type="ECO:0000313" key="22">
    <source>
        <dbReference type="Proteomes" id="UP000264820"/>
    </source>
</evidence>
<reference evidence="21" key="1">
    <citation type="submission" date="2025-08" db="UniProtKB">
        <authorList>
            <consortium name="Ensembl"/>
        </authorList>
    </citation>
    <scope>IDENTIFICATION</scope>
</reference>
<dbReference type="GO" id="GO:0005694">
    <property type="term" value="C:chromosome"/>
    <property type="evidence" value="ECO:0007669"/>
    <property type="project" value="UniProtKB-SubCell"/>
</dbReference>
<dbReference type="GO" id="GO:0008270">
    <property type="term" value="F:zinc ion binding"/>
    <property type="evidence" value="ECO:0007669"/>
    <property type="project" value="InterPro"/>
</dbReference>
<evidence type="ECO:0000256" key="1">
    <source>
        <dbReference type="ARBA" id="ARBA00004123"/>
    </source>
</evidence>
<keyword evidence="11" id="KW-0862">Zinc</keyword>
<keyword evidence="22" id="KW-1185">Reference proteome</keyword>
<dbReference type="GO" id="GO:0005634">
    <property type="term" value="C:nucleus"/>
    <property type="evidence" value="ECO:0007669"/>
    <property type="project" value="UniProtKB-SubCell"/>
</dbReference>
<keyword evidence="5" id="KW-0489">Methyltransferase</keyword>
<dbReference type="Ensembl" id="ENSHCOT00000005437.1">
    <property type="protein sequence ID" value="ENSHCOP00000020730.1"/>
    <property type="gene ID" value="ENSHCOG00000007071.1"/>
</dbReference>
<dbReference type="AlphaFoldDB" id="A0A3Q3DUB7"/>
<dbReference type="GO" id="GO:0003677">
    <property type="term" value="F:DNA binding"/>
    <property type="evidence" value="ECO:0007669"/>
    <property type="project" value="InterPro"/>
</dbReference>
<dbReference type="Proteomes" id="UP000264820">
    <property type="component" value="Unplaced"/>
</dbReference>
<evidence type="ECO:0000256" key="7">
    <source>
        <dbReference type="ARBA" id="ARBA00022679"/>
    </source>
</evidence>
<evidence type="ECO:0000256" key="2">
    <source>
        <dbReference type="ARBA" id="ARBA00004286"/>
    </source>
</evidence>
<dbReference type="Gene3D" id="2.170.270.10">
    <property type="entry name" value="SET domain"/>
    <property type="match status" value="2"/>
</dbReference>
<evidence type="ECO:0000313" key="21">
    <source>
        <dbReference type="Ensembl" id="ENSHCOP00000020730.1"/>
    </source>
</evidence>
<evidence type="ECO:0000256" key="10">
    <source>
        <dbReference type="ARBA" id="ARBA00022776"/>
    </source>
</evidence>
<dbReference type="SUPFAM" id="SSF54171">
    <property type="entry name" value="DNA-binding domain"/>
    <property type="match status" value="1"/>
</dbReference>
<accession>A0A3Q3DUB7</accession>
<dbReference type="OMA" id="DWDVIYK"/>
<name>A0A3Q3DUB7_HIPCM</name>
<evidence type="ECO:0000256" key="3">
    <source>
        <dbReference type="ARBA" id="ARBA00022454"/>
    </source>
</evidence>
<dbReference type="Pfam" id="PF05033">
    <property type="entry name" value="Pre-SET"/>
    <property type="match status" value="1"/>
</dbReference>
<dbReference type="STRING" id="109280.ENSHCOP00000020730"/>
<keyword evidence="14" id="KW-0131">Cell cycle</keyword>
<evidence type="ECO:0000256" key="8">
    <source>
        <dbReference type="ARBA" id="ARBA00022691"/>
    </source>
</evidence>